<feature type="compositionally biased region" description="Low complexity" evidence="3">
    <location>
        <begin position="1173"/>
        <end position="1187"/>
    </location>
</feature>
<evidence type="ECO:0000256" key="3">
    <source>
        <dbReference type="SAM" id="MobiDB-lite"/>
    </source>
</evidence>
<feature type="non-terminal residue" evidence="6">
    <location>
        <position position="1323"/>
    </location>
</feature>
<dbReference type="Proteomes" id="UP000815325">
    <property type="component" value="Unassembled WGS sequence"/>
</dbReference>
<evidence type="ECO:0000259" key="4">
    <source>
        <dbReference type="Pfam" id="PF06294"/>
    </source>
</evidence>
<feature type="compositionally biased region" description="Low complexity" evidence="3">
    <location>
        <begin position="1298"/>
        <end position="1310"/>
    </location>
</feature>
<dbReference type="InterPro" id="IPR033690">
    <property type="entry name" value="Adenylat_kinase_CS"/>
</dbReference>
<evidence type="ECO:0000256" key="2">
    <source>
        <dbReference type="SAM" id="Coils"/>
    </source>
</evidence>
<feature type="compositionally biased region" description="Low complexity" evidence="3">
    <location>
        <begin position="655"/>
        <end position="684"/>
    </location>
</feature>
<dbReference type="PROSITE" id="PS00113">
    <property type="entry name" value="ADENYLATE_KINASE"/>
    <property type="match status" value="1"/>
</dbReference>
<dbReference type="InterPro" id="IPR054517">
    <property type="entry name" value="SPEF2_D5"/>
</dbReference>
<dbReference type="Pfam" id="PF06294">
    <property type="entry name" value="CH_2"/>
    <property type="match status" value="1"/>
</dbReference>
<organism evidence="6 7">
    <name type="scientific">Dunaliella salina</name>
    <name type="common">Green alga</name>
    <name type="synonym">Protococcus salinus</name>
    <dbReference type="NCBI Taxonomy" id="3046"/>
    <lineage>
        <taxon>Eukaryota</taxon>
        <taxon>Viridiplantae</taxon>
        <taxon>Chlorophyta</taxon>
        <taxon>core chlorophytes</taxon>
        <taxon>Chlorophyceae</taxon>
        <taxon>CS clade</taxon>
        <taxon>Chlamydomonadales</taxon>
        <taxon>Dunaliellaceae</taxon>
        <taxon>Dunaliella</taxon>
    </lineage>
</organism>
<name>A0ABQ7G5C2_DUNSA</name>
<feature type="compositionally biased region" description="Basic and acidic residues" evidence="3">
    <location>
        <begin position="642"/>
        <end position="651"/>
    </location>
</feature>
<dbReference type="SUPFAM" id="SSF57774">
    <property type="entry name" value="Microbial and mitochondrial ADK, insert 'zinc finger' domain"/>
    <property type="match status" value="1"/>
</dbReference>
<feature type="region of interest" description="Disordered" evidence="3">
    <location>
        <begin position="1254"/>
        <end position="1311"/>
    </location>
</feature>
<evidence type="ECO:0008006" key="8">
    <source>
        <dbReference type="Google" id="ProtNLM"/>
    </source>
</evidence>
<evidence type="ECO:0000313" key="6">
    <source>
        <dbReference type="EMBL" id="KAF5829799.1"/>
    </source>
</evidence>
<comment type="caution">
    <text evidence="6">The sequence shown here is derived from an EMBL/GenBank/DDBJ whole genome shotgun (WGS) entry which is preliminary data.</text>
</comment>
<evidence type="ECO:0000256" key="1">
    <source>
        <dbReference type="ARBA" id="ARBA00007220"/>
    </source>
</evidence>
<feature type="region of interest" description="Disordered" evidence="3">
    <location>
        <begin position="992"/>
        <end position="1017"/>
    </location>
</feature>
<feature type="region of interest" description="Disordered" evidence="3">
    <location>
        <begin position="724"/>
        <end position="757"/>
    </location>
</feature>
<sequence length="1323" mass="143455">MSDIIRSWLEESGLNPTKSIEEDFANGYMFGQLLHRYNLQPDFDKFEDRRAPESMVNNYTRLQVLFHALFFEDVMRTHIPDTSNQLMESMHVRKYQERQYRLEAKAQAGAREDQENALNKRDALRSSLQNKMAMQRVGQFHINTCMAYIRCHYLDSALHMLSGCPNHIISNMRTERQNIAGRMITKALSKCPVGAGLVYTDIGSNFKLAQRNLQLPTHASNRALPTYFFPRNLPERKRLNSSRPDAVLITPLNAKHTSNGVSPTHSHHALCSSSRRTTRTSRMRQPHELYANKRHVHLTEIKFCEDTRLEHQFNAAKQQHADLCKLTNARAVTIHPILLDLEHDAAVHAALLKHKDEVEKEELRVELALAETHKQKRLEELHHAALDVTHGIDTFEINMKRLLKGAAVRRARGPRSFITCRWADMSVKVMRENRLLREQQYAARRAQDWDDTLKRELEQHRSLRQQYEASAAAEKEAWLASERARKEAKAAKHRAMGERGNQQAELQLAKAAVADWLDCLGEYECQPPIGHNEALGAVVAELDSLARPKVAPSDLPQIQHLPLKICIVGTPFGGKSSMARDLAQRFKLRLLEPEVLVAEAITAAEEWAARPPAAGAEDPAVAAATGAQGQPEKTKSSAQEPAARDGNKKGGEAQPGGNADQQGGQAAEQQQQQQQQQQEPEAVPQKVQLGEKLKALLQEGKEVADDVLVPLVVLGMVESQHYTPAVEVDPKPKNPKRSPKGATKGAPPPEEPEPVPQGFIVDGFPRTEAQAVALERALTGLDLQAEQAVVEQASRVAPPPPEALPQVNRTLVSGLDAVIVLEVADFTIALKRALGRRLDPMTGKVYHLEFDPPPANDPGLVARLKELDDSSNDAVAVQQRLVAHAATARPMDEWHKRFSRLRRPVDGSGPVEEVLQVAADAAQGVLRAKAAVASCRAAVEAAVKARAAAEKAQDFAELARAHAEGAAQELLTAKKAEIQAAALLEGSPDVAGLTGTLSTAEQRKKDKKDKNAPPPDPAAVEVLKAQAAAKCAEQFKVCRGAAGDAGSYAERAKEASESAKAAVERARASLGDAEISAGAEVEARVGMAKLPFFHCFELLSPLQIAITYFKLVFVCAGAEVEAREAAGTAESARGAASEAASKAEVAKAAAQVAAKEAEKFSTVDSLPPDAKVELSPPAEAPSAGEAAEAPKDDAAVVPVKRVDIHTRVAIAMIKVSCKAGAFPQAVTALGPKCSHLCTAIKLALAAGNAVMTSLQPEPESDLRGAKGRQAAGGGNKRRGTPERKRDPKGNSRGGAGGTETPEGAEDVVPPEVEDAVAAELLAL</sequence>
<dbReference type="Gene3D" id="3.40.50.300">
    <property type="entry name" value="P-loop containing nucleotide triphosphate hydrolases"/>
    <property type="match status" value="1"/>
</dbReference>
<dbReference type="InterPro" id="IPR010441">
    <property type="entry name" value="CH_2"/>
</dbReference>
<accession>A0ABQ7G5C2</accession>
<dbReference type="Pfam" id="PF22946">
    <property type="entry name" value="SPEF2_D5"/>
    <property type="match status" value="1"/>
</dbReference>
<dbReference type="InterPro" id="IPR036193">
    <property type="entry name" value="ADK_active_lid_dom_sf"/>
</dbReference>
<feature type="region of interest" description="Disordered" evidence="3">
    <location>
        <begin position="256"/>
        <end position="282"/>
    </location>
</feature>
<dbReference type="Gene3D" id="1.10.418.10">
    <property type="entry name" value="Calponin-like domain"/>
    <property type="match status" value="1"/>
</dbReference>
<feature type="compositionally biased region" description="Low complexity" evidence="3">
    <location>
        <begin position="609"/>
        <end position="627"/>
    </location>
</feature>
<feature type="compositionally biased region" description="Basic and acidic residues" evidence="3">
    <location>
        <begin position="1279"/>
        <end position="1289"/>
    </location>
</feature>
<dbReference type="SUPFAM" id="SSF52540">
    <property type="entry name" value="P-loop containing nucleoside triphosphate hydrolases"/>
    <property type="match status" value="1"/>
</dbReference>
<dbReference type="EMBL" id="MU070112">
    <property type="protein sequence ID" value="KAF5829799.1"/>
    <property type="molecule type" value="Genomic_DNA"/>
</dbReference>
<evidence type="ECO:0000259" key="5">
    <source>
        <dbReference type="Pfam" id="PF22946"/>
    </source>
</evidence>
<dbReference type="InterPro" id="IPR052634">
    <property type="entry name" value="Sperm_flagellar-bone_growth"/>
</dbReference>
<feature type="coiled-coil region" evidence="2">
    <location>
        <begin position="446"/>
        <end position="477"/>
    </location>
</feature>
<protein>
    <recommendedName>
        <fullName evidence="8">Calponin-homology (CH) domain-containing protein</fullName>
    </recommendedName>
</protein>
<feature type="compositionally biased region" description="Basic and acidic residues" evidence="3">
    <location>
        <begin position="1001"/>
        <end position="1011"/>
    </location>
</feature>
<keyword evidence="2" id="KW-0175">Coiled coil</keyword>
<feature type="region of interest" description="Disordered" evidence="3">
    <location>
        <begin position="1160"/>
        <end position="1192"/>
    </location>
</feature>
<dbReference type="PANTHER" id="PTHR14919:SF0">
    <property type="entry name" value="SPERM FLAGELLAR PROTEIN 2"/>
    <property type="match status" value="1"/>
</dbReference>
<feature type="domain" description="CPC1/SPEF2" evidence="5">
    <location>
        <begin position="428"/>
        <end position="496"/>
    </location>
</feature>
<reference evidence="6" key="1">
    <citation type="submission" date="2017-08" db="EMBL/GenBank/DDBJ databases">
        <authorList>
            <person name="Polle J.E."/>
            <person name="Barry K."/>
            <person name="Cushman J."/>
            <person name="Schmutz J."/>
            <person name="Tran D."/>
            <person name="Hathwaick L.T."/>
            <person name="Yim W.C."/>
            <person name="Jenkins J."/>
            <person name="Mckie-Krisberg Z.M."/>
            <person name="Prochnik S."/>
            <person name="Lindquist E."/>
            <person name="Dockter R.B."/>
            <person name="Adam C."/>
            <person name="Molina H."/>
            <person name="Bunkerborg J."/>
            <person name="Jin E."/>
            <person name="Buchheim M."/>
            <person name="Magnuson J."/>
        </authorList>
    </citation>
    <scope>NUCLEOTIDE SEQUENCE</scope>
    <source>
        <strain evidence="6">CCAP 19/18</strain>
    </source>
</reference>
<dbReference type="InterPro" id="IPR027417">
    <property type="entry name" value="P-loop_NTPase"/>
</dbReference>
<dbReference type="InterPro" id="IPR036872">
    <property type="entry name" value="CH_dom_sf"/>
</dbReference>
<proteinExistence type="inferred from homology"/>
<gene>
    <name evidence="6" type="ORF">DUNSADRAFT_15464</name>
</gene>
<dbReference type="PANTHER" id="PTHR14919">
    <property type="entry name" value="KPL2-RELATED"/>
    <property type="match status" value="1"/>
</dbReference>
<keyword evidence="7" id="KW-1185">Reference proteome</keyword>
<comment type="similarity">
    <text evidence="1">Belongs to the adenylate kinase family.</text>
</comment>
<feature type="region of interest" description="Disordered" evidence="3">
    <location>
        <begin position="609"/>
        <end position="684"/>
    </location>
</feature>
<evidence type="ECO:0000313" key="7">
    <source>
        <dbReference type="Proteomes" id="UP000815325"/>
    </source>
</evidence>
<feature type="domain" description="CH-like" evidence="4">
    <location>
        <begin position="6"/>
        <end position="72"/>
    </location>
</feature>